<keyword evidence="2" id="KW-1185">Reference proteome</keyword>
<evidence type="ECO:0000313" key="1">
    <source>
        <dbReference type="EMBL" id="KAL3597363.1"/>
    </source>
</evidence>
<protein>
    <submittedName>
        <fullName evidence="1">Uncharacterized protein</fullName>
    </submittedName>
</protein>
<evidence type="ECO:0000313" key="2">
    <source>
        <dbReference type="Proteomes" id="UP000309997"/>
    </source>
</evidence>
<reference evidence="1 2" key="1">
    <citation type="journal article" date="2024" name="Plant Biotechnol. J.">
        <title>Genome and CRISPR/Cas9 system of a widespread forest tree (Populus alba) in the world.</title>
        <authorList>
            <person name="Liu Y.J."/>
            <person name="Jiang P.F."/>
            <person name="Han X.M."/>
            <person name="Li X.Y."/>
            <person name="Wang H.M."/>
            <person name="Wang Y.J."/>
            <person name="Wang X.X."/>
            <person name="Zeng Q.Y."/>
        </authorList>
    </citation>
    <scope>NUCLEOTIDE SEQUENCE [LARGE SCALE GENOMIC DNA]</scope>
    <source>
        <strain evidence="2">cv. PAL-ZL1</strain>
    </source>
</reference>
<dbReference type="Proteomes" id="UP000309997">
    <property type="component" value="Unassembled WGS sequence"/>
</dbReference>
<dbReference type="EMBL" id="RCHU02000004">
    <property type="protein sequence ID" value="KAL3597363.1"/>
    <property type="molecule type" value="Genomic_DNA"/>
</dbReference>
<name>A0ACC4CJG8_POPAL</name>
<organism evidence="1 2">
    <name type="scientific">Populus alba</name>
    <name type="common">White poplar</name>
    <dbReference type="NCBI Taxonomy" id="43335"/>
    <lineage>
        <taxon>Eukaryota</taxon>
        <taxon>Viridiplantae</taxon>
        <taxon>Streptophyta</taxon>
        <taxon>Embryophyta</taxon>
        <taxon>Tracheophyta</taxon>
        <taxon>Spermatophyta</taxon>
        <taxon>Magnoliopsida</taxon>
        <taxon>eudicotyledons</taxon>
        <taxon>Gunneridae</taxon>
        <taxon>Pentapetalae</taxon>
        <taxon>rosids</taxon>
        <taxon>fabids</taxon>
        <taxon>Malpighiales</taxon>
        <taxon>Salicaceae</taxon>
        <taxon>Saliceae</taxon>
        <taxon>Populus</taxon>
    </lineage>
</organism>
<proteinExistence type="predicted"/>
<accession>A0ACC4CJG8</accession>
<sequence length="122" mass="13661">MLKLGLGDSREELYLKGKPNAGYDSPTQVDHIKISKAKDHTCVCMTSTADVRYYSITPVCLQYIWRVNRGMLECGQVLSDLHYEKQQRLGCPFLNLNKTSVKSLTQVPSTIPILIIGGKQAM</sequence>
<comment type="caution">
    <text evidence="1">The sequence shown here is derived from an EMBL/GenBank/DDBJ whole genome shotgun (WGS) entry which is preliminary data.</text>
</comment>
<gene>
    <name evidence="1" type="ORF">D5086_009000</name>
</gene>